<accession>A0A2B4RV37</accession>
<organism evidence="2 3">
    <name type="scientific">Stylophora pistillata</name>
    <name type="common">Smooth cauliflower coral</name>
    <dbReference type="NCBI Taxonomy" id="50429"/>
    <lineage>
        <taxon>Eukaryota</taxon>
        <taxon>Metazoa</taxon>
        <taxon>Cnidaria</taxon>
        <taxon>Anthozoa</taxon>
        <taxon>Hexacorallia</taxon>
        <taxon>Scleractinia</taxon>
        <taxon>Astrocoeniina</taxon>
        <taxon>Pocilloporidae</taxon>
        <taxon>Stylophora</taxon>
    </lineage>
</organism>
<evidence type="ECO:0000313" key="3">
    <source>
        <dbReference type="Proteomes" id="UP000225706"/>
    </source>
</evidence>
<feature type="compositionally biased region" description="Polar residues" evidence="1">
    <location>
        <begin position="255"/>
        <end position="272"/>
    </location>
</feature>
<protein>
    <submittedName>
        <fullName evidence="2">Uncharacterized protein</fullName>
    </submittedName>
</protein>
<dbReference type="OrthoDB" id="5988733at2759"/>
<dbReference type="AlphaFoldDB" id="A0A2B4RV37"/>
<sequence>MPWWKSSESQRRDFEVVIYEKDYKQLCAWVLKKTNIETGGDLFGLWADKHTAVIQFVVGPGKGCRRSSVSFYQDISYLEEIGSHMTKHEGVCHIGEWHSHHQLGLARPSGGDENTVWNNMPTYNLKRFVIFIANIESSRQNSYNVNIGCFLFELEIVKGKGEQLPVLQGTFKILPKESPFNGKLSEKRNEGAEKDNEKDIEMKDIKMEILPERPPLVIYAIKSSSSLRYKRHQPSDEKSGNQTANEKKKSKIDETATSAGDKTAQGNENVTPDDSKRGTATSDSNDRNDSHRSQKSSGVRKNDEGNAETSREEETNSAGDPQPPEKKKVHEVQPGNQQSEGDANYSCSASHNKIQEQKDGKVNEKPSEAECENSTDANDQNASNDKTQQGNPSVESNSDRREAKTEGGKSTDDPQHLKGDQNHEPQPPSPVLEGDATDHNASKDKTHEEDTSEKSPKDGAKALTEGGKSRKDAEPPHEEPNKTFDQVNKDQTSRPKEPVSVQGEAPPVEKQAKSMSQTSKGDANKHENPQNSLEDQTVQEKKSKVDKKDGGSARKEKQAKPVEEKKSKVDKKDGRHHGPPGRAKPQKQQAAKDAKKDSKGKGGSECKYKKICRKHEAEHRCRDCCPLPTDSIFSLINNDRPCLREEICRELNKNSDYKDLAICGRVEAEVKELYEGSPNPAERVLDRLKAKRPQLKLKEFQEMLTKIKRNDIAHIIENHHLSCNLCMKNSFDSRN</sequence>
<gene>
    <name evidence="2" type="ORF">AWC38_SpisGene14498</name>
</gene>
<dbReference type="InterPro" id="IPR011029">
    <property type="entry name" value="DEATH-like_dom_sf"/>
</dbReference>
<dbReference type="Proteomes" id="UP000225706">
    <property type="component" value="Unassembled WGS sequence"/>
</dbReference>
<feature type="compositionally biased region" description="Basic and acidic residues" evidence="1">
    <location>
        <begin position="467"/>
        <end position="497"/>
    </location>
</feature>
<keyword evidence="3" id="KW-1185">Reference proteome</keyword>
<dbReference type="SUPFAM" id="SSF47986">
    <property type="entry name" value="DEATH domain"/>
    <property type="match status" value="1"/>
</dbReference>
<name>A0A2B4RV37_STYPI</name>
<dbReference type="Gene3D" id="3.40.140.10">
    <property type="entry name" value="Cytidine Deaminase, domain 2"/>
    <property type="match status" value="1"/>
</dbReference>
<dbReference type="EMBL" id="LSMT01000294">
    <property type="protein sequence ID" value="PFX21036.1"/>
    <property type="molecule type" value="Genomic_DNA"/>
</dbReference>
<feature type="compositionally biased region" description="Basic and acidic residues" evidence="1">
    <location>
        <begin position="233"/>
        <end position="254"/>
    </location>
</feature>
<feature type="compositionally biased region" description="Basic and acidic residues" evidence="1">
    <location>
        <begin position="300"/>
        <end position="314"/>
    </location>
</feature>
<feature type="compositionally biased region" description="Polar residues" evidence="1">
    <location>
        <begin position="372"/>
        <end position="396"/>
    </location>
</feature>
<feature type="compositionally biased region" description="Basic and acidic residues" evidence="1">
    <location>
        <begin position="397"/>
        <end position="423"/>
    </location>
</feature>
<evidence type="ECO:0000256" key="1">
    <source>
        <dbReference type="SAM" id="MobiDB-lite"/>
    </source>
</evidence>
<feature type="compositionally biased region" description="Basic and acidic residues" evidence="1">
    <location>
        <begin position="538"/>
        <end position="573"/>
    </location>
</feature>
<dbReference type="STRING" id="50429.A0A2B4RV37"/>
<feature type="compositionally biased region" description="Polar residues" evidence="1">
    <location>
        <begin position="334"/>
        <end position="352"/>
    </location>
</feature>
<feature type="compositionally biased region" description="Basic and acidic residues" evidence="1">
    <location>
        <begin position="184"/>
        <end position="200"/>
    </location>
</feature>
<proteinExistence type="predicted"/>
<dbReference type="Gene3D" id="1.10.533.10">
    <property type="entry name" value="Death Domain, Fas"/>
    <property type="match status" value="1"/>
</dbReference>
<reference evidence="3" key="1">
    <citation type="journal article" date="2017" name="bioRxiv">
        <title>Comparative analysis of the genomes of Stylophora pistillata and Acropora digitifera provides evidence for extensive differences between species of corals.</title>
        <authorList>
            <person name="Voolstra C.R."/>
            <person name="Li Y."/>
            <person name="Liew Y.J."/>
            <person name="Baumgarten S."/>
            <person name="Zoccola D."/>
            <person name="Flot J.-F."/>
            <person name="Tambutte S."/>
            <person name="Allemand D."/>
            <person name="Aranda M."/>
        </authorList>
    </citation>
    <scope>NUCLEOTIDE SEQUENCE [LARGE SCALE GENOMIC DNA]</scope>
</reference>
<feature type="region of interest" description="Disordered" evidence="1">
    <location>
        <begin position="226"/>
        <end position="605"/>
    </location>
</feature>
<feature type="compositionally biased region" description="Basic and acidic residues" evidence="1">
    <location>
        <begin position="436"/>
        <end position="460"/>
    </location>
</feature>
<feature type="region of interest" description="Disordered" evidence="1">
    <location>
        <begin position="178"/>
        <end position="200"/>
    </location>
</feature>
<feature type="compositionally biased region" description="Low complexity" evidence="1">
    <location>
        <begin position="580"/>
        <end position="589"/>
    </location>
</feature>
<feature type="compositionally biased region" description="Basic and acidic residues" evidence="1">
    <location>
        <begin position="353"/>
        <end position="368"/>
    </location>
</feature>
<comment type="caution">
    <text evidence="2">The sequence shown here is derived from an EMBL/GenBank/DDBJ whole genome shotgun (WGS) entry which is preliminary data.</text>
</comment>
<feature type="compositionally biased region" description="Basic and acidic residues" evidence="1">
    <location>
        <begin position="590"/>
        <end position="605"/>
    </location>
</feature>
<evidence type="ECO:0000313" key="2">
    <source>
        <dbReference type="EMBL" id="PFX21036.1"/>
    </source>
</evidence>